<sequence>MSAVRPTGPLDRVAGAHDAALLAVARRGEPVARAGLADALQVTPQAISKILTRLIDRGLMEEAGSFSSGPGKPTTLYRIVPGSRRAIGLHLTRSRLHGVVADLTGRVLERHSTEVDPALGVPALIDALARTARELSRHGPGELLGVGVGMPGPVDPVGGVHLVSSSSTEAWRGASVRDLLLAELDMPVLVDHDSRAALVGESWSQPGLLDNSVLVLAEEGLGAALRLDGTIVHGAHSRAGEAGHTVVRMGGTPCDCGRRGCAQAEYLQALQDGDPELAARVLATLVLNLVRLVDVDRVVLGGRSVYAHHRVTMGALREALAQGLREEDQMHVEVLLSTRGVDLIAAGAACEVLEHEYGLPTALVGPER</sequence>
<reference evidence="2 3" key="1">
    <citation type="journal article" date="2009" name="Stand. Genomic Sci.">
        <title>Complete genome sequence of Brachybacterium faecium type strain (Schefferle 6-10).</title>
        <authorList>
            <person name="Lapidus A."/>
            <person name="Pukall R."/>
            <person name="Labuttii K."/>
            <person name="Copeland A."/>
            <person name="Del Rio T.G."/>
            <person name="Nolan M."/>
            <person name="Chen F."/>
            <person name="Lucas S."/>
            <person name="Tice H."/>
            <person name="Cheng J.F."/>
            <person name="Bruce D."/>
            <person name="Goodwin L."/>
            <person name="Pitluck S."/>
            <person name="Rohde M."/>
            <person name="Goker M."/>
            <person name="Pati A."/>
            <person name="Ivanova N."/>
            <person name="Mavrommatis K."/>
            <person name="Chen A."/>
            <person name="Palaniappan K."/>
            <person name="D'haeseleer P."/>
            <person name="Chain P."/>
            <person name="Bristow J."/>
            <person name="Eisen J.A."/>
            <person name="Markowitz V."/>
            <person name="Hugenholtz P."/>
            <person name="Kyrpides N.C."/>
            <person name="Klenk H.P."/>
        </authorList>
    </citation>
    <scope>NUCLEOTIDE SEQUENCE [LARGE SCALE GENOMIC DNA]</scope>
    <source>
        <strain evidence="3">ATCC 43885 / DSM 4810 / JCM 11609 / LMG 19847 / NBRC 14762 / NCIMB 9860 / 6-10</strain>
    </source>
</reference>
<dbReference type="Proteomes" id="UP000001919">
    <property type="component" value="Chromosome"/>
</dbReference>
<dbReference type="Pfam" id="PF00480">
    <property type="entry name" value="ROK"/>
    <property type="match status" value="1"/>
</dbReference>
<dbReference type="PANTHER" id="PTHR18964:SF173">
    <property type="entry name" value="GLUCOKINASE"/>
    <property type="match status" value="1"/>
</dbReference>
<dbReference type="SUPFAM" id="SSF53067">
    <property type="entry name" value="Actin-like ATPase domain"/>
    <property type="match status" value="1"/>
</dbReference>
<dbReference type="eggNOG" id="COG2345">
    <property type="taxonomic scope" value="Bacteria"/>
</dbReference>
<evidence type="ECO:0000256" key="1">
    <source>
        <dbReference type="ARBA" id="ARBA00006479"/>
    </source>
</evidence>
<evidence type="ECO:0000313" key="3">
    <source>
        <dbReference type="Proteomes" id="UP000001919"/>
    </source>
</evidence>
<accession>C7M9W1</accession>
<dbReference type="InterPro" id="IPR043129">
    <property type="entry name" value="ATPase_NBD"/>
</dbReference>
<dbReference type="AlphaFoldDB" id="C7M9W1"/>
<keyword evidence="2" id="KW-0808">Transferase</keyword>
<dbReference type="PATRIC" id="fig|446465.5.peg.792"/>
<dbReference type="PANTHER" id="PTHR18964">
    <property type="entry name" value="ROK (REPRESSOR, ORF, KINASE) FAMILY"/>
    <property type="match status" value="1"/>
</dbReference>
<dbReference type="SUPFAM" id="SSF46785">
    <property type="entry name" value="Winged helix' DNA-binding domain"/>
    <property type="match status" value="1"/>
</dbReference>
<dbReference type="InterPro" id="IPR036388">
    <property type="entry name" value="WH-like_DNA-bd_sf"/>
</dbReference>
<gene>
    <name evidence="2" type="ordered locus">Bfae_08010</name>
</gene>
<dbReference type="eggNOG" id="COG1940">
    <property type="taxonomic scope" value="Bacteria"/>
</dbReference>
<dbReference type="KEGG" id="bfa:Bfae_08010"/>
<dbReference type="EMBL" id="CP001643">
    <property type="protein sequence ID" value="ACU84655.1"/>
    <property type="molecule type" value="Genomic_DNA"/>
</dbReference>
<keyword evidence="3" id="KW-1185">Reference proteome</keyword>
<comment type="similarity">
    <text evidence="1">Belongs to the ROK (NagC/XylR) family.</text>
</comment>
<evidence type="ECO:0000313" key="2">
    <source>
        <dbReference type="EMBL" id="ACU84655.1"/>
    </source>
</evidence>
<dbReference type="OrthoDB" id="4083144at2"/>
<dbReference type="HOGENOM" id="CLU_036604_13_0_11"/>
<dbReference type="InterPro" id="IPR000600">
    <property type="entry name" value="ROK"/>
</dbReference>
<organism evidence="2 3">
    <name type="scientific">Brachybacterium faecium (strain ATCC 43885 / DSM 4810 / JCM 11609 / LMG 19847 / NBRC 14762 / NCIMB 9860 / 6-10)</name>
    <dbReference type="NCBI Taxonomy" id="446465"/>
    <lineage>
        <taxon>Bacteria</taxon>
        <taxon>Bacillati</taxon>
        <taxon>Actinomycetota</taxon>
        <taxon>Actinomycetes</taxon>
        <taxon>Micrococcales</taxon>
        <taxon>Dermabacteraceae</taxon>
        <taxon>Brachybacterium</taxon>
    </lineage>
</organism>
<protein>
    <submittedName>
        <fullName evidence="2">Transcriptional regulator/sugar kinase</fullName>
    </submittedName>
</protein>
<dbReference type="STRING" id="446465.Bfae_08010"/>
<dbReference type="Gene3D" id="3.30.420.40">
    <property type="match status" value="2"/>
</dbReference>
<dbReference type="InterPro" id="IPR036390">
    <property type="entry name" value="WH_DNA-bd_sf"/>
</dbReference>
<dbReference type="Gene3D" id="1.10.10.10">
    <property type="entry name" value="Winged helix-like DNA-binding domain superfamily/Winged helix DNA-binding domain"/>
    <property type="match status" value="1"/>
</dbReference>
<keyword evidence="2" id="KW-0418">Kinase</keyword>
<name>C7M9W1_BRAFD</name>
<proteinExistence type="inferred from homology"/>
<dbReference type="GO" id="GO:0016301">
    <property type="term" value="F:kinase activity"/>
    <property type="evidence" value="ECO:0007669"/>
    <property type="project" value="UniProtKB-KW"/>
</dbReference>